<dbReference type="EMBL" id="QWKP01000192">
    <property type="protein sequence ID" value="RHA40746.1"/>
    <property type="molecule type" value="Genomic_DNA"/>
</dbReference>
<accession>A0A413RLL3</accession>
<gene>
    <name evidence="1" type="ORF">D1825_09625</name>
</gene>
<sequence length="184" mass="19521">MTINEISALPDEQLYRIPGGAKLHIRGCRHLSGAKPGAATLATRPEINRIPVCSSCQSNLGGEGRTAYAEFDEALEAFHAPVANRPRMREIFASVEHARIWIPYSGTYIAVAPEEGQVAAFFNKGFVDVHAAGGGYETETLPHTTTAPSKTTATKAVALEAPPQLCPGCWTVLPSSGQCDGCAL</sequence>
<name>A0A413RLL3_9CELL</name>
<protein>
    <submittedName>
        <fullName evidence="1">Uncharacterized protein</fullName>
    </submittedName>
</protein>
<evidence type="ECO:0000313" key="2">
    <source>
        <dbReference type="Proteomes" id="UP000283374"/>
    </source>
</evidence>
<reference evidence="1 2" key="1">
    <citation type="submission" date="2018-08" db="EMBL/GenBank/DDBJ databases">
        <title>Cellulomonas rhizosphaerae sp. nov., a novel actinomycete isolated from soil.</title>
        <authorList>
            <person name="Tian Y."/>
        </authorList>
    </citation>
    <scope>NUCLEOTIDE SEQUENCE [LARGE SCALE GENOMIC DNA]</scope>
    <source>
        <strain evidence="1 2">NEAU-TCZ24</strain>
    </source>
</reference>
<proteinExistence type="predicted"/>
<organism evidence="1 2">
    <name type="scientific">Cellulomonas rhizosphaerae</name>
    <dbReference type="NCBI Taxonomy" id="2293719"/>
    <lineage>
        <taxon>Bacteria</taxon>
        <taxon>Bacillati</taxon>
        <taxon>Actinomycetota</taxon>
        <taxon>Actinomycetes</taxon>
        <taxon>Micrococcales</taxon>
        <taxon>Cellulomonadaceae</taxon>
        <taxon>Cellulomonas</taxon>
    </lineage>
</organism>
<dbReference type="RefSeq" id="WP_118767204.1">
    <property type="nucleotide sequence ID" value="NZ_QWKP01000192.1"/>
</dbReference>
<evidence type="ECO:0000313" key="1">
    <source>
        <dbReference type="EMBL" id="RHA40746.1"/>
    </source>
</evidence>
<dbReference type="OrthoDB" id="3776844at2"/>
<dbReference type="Proteomes" id="UP000283374">
    <property type="component" value="Unassembled WGS sequence"/>
</dbReference>
<dbReference type="AlphaFoldDB" id="A0A413RLL3"/>
<keyword evidence="2" id="KW-1185">Reference proteome</keyword>
<comment type="caution">
    <text evidence="1">The sequence shown here is derived from an EMBL/GenBank/DDBJ whole genome shotgun (WGS) entry which is preliminary data.</text>
</comment>